<feature type="compositionally biased region" description="Polar residues" evidence="7">
    <location>
        <begin position="382"/>
        <end position="400"/>
    </location>
</feature>
<feature type="region of interest" description="Disordered" evidence="7">
    <location>
        <begin position="381"/>
        <end position="411"/>
    </location>
</feature>
<keyword evidence="10" id="KW-1185">Reference proteome</keyword>
<dbReference type="InterPro" id="IPR036955">
    <property type="entry name" value="AP2/ERF_dom_sf"/>
</dbReference>
<dbReference type="PROSITE" id="PS51032">
    <property type="entry name" value="AP2_ERF"/>
    <property type="match status" value="1"/>
</dbReference>
<feature type="compositionally biased region" description="Polar residues" evidence="7">
    <location>
        <begin position="111"/>
        <end position="127"/>
    </location>
</feature>
<evidence type="ECO:0000313" key="10">
    <source>
        <dbReference type="Proteomes" id="UP001454036"/>
    </source>
</evidence>
<dbReference type="SMART" id="SM00380">
    <property type="entry name" value="AP2"/>
    <property type="match status" value="1"/>
</dbReference>
<name>A0AAV3NLH7_LITER</name>
<dbReference type="InterPro" id="IPR016177">
    <property type="entry name" value="DNA-bd_dom_sf"/>
</dbReference>
<dbReference type="PANTHER" id="PTHR31190:SF473">
    <property type="entry name" value="OS05G0437100 PROTEIN"/>
    <property type="match status" value="1"/>
</dbReference>
<keyword evidence="3" id="KW-0805">Transcription regulation</keyword>
<dbReference type="FunFam" id="3.30.730.10:FF:000001">
    <property type="entry name" value="Ethylene-responsive transcription factor 2"/>
    <property type="match status" value="1"/>
</dbReference>
<evidence type="ECO:0000256" key="7">
    <source>
        <dbReference type="SAM" id="MobiDB-lite"/>
    </source>
</evidence>
<feature type="compositionally biased region" description="Basic residues" evidence="7">
    <location>
        <begin position="206"/>
        <end position="215"/>
    </location>
</feature>
<dbReference type="PRINTS" id="PR00367">
    <property type="entry name" value="ETHRSPELEMNT"/>
</dbReference>
<accession>A0AAV3NLH7</accession>
<feature type="region of interest" description="Disordered" evidence="7">
    <location>
        <begin position="267"/>
        <end position="298"/>
    </location>
</feature>
<comment type="subcellular location">
    <subcellularLocation>
        <location evidence="1">Nucleus</location>
    </subcellularLocation>
</comment>
<keyword evidence="4" id="KW-0238">DNA-binding</keyword>
<sequence>MNTTTVSMGVDGVIPYVRSSGYATNNNSITPYLRNSGYTTADDVARQDSYPLVHAYDHIGELFTGYNDGQAGEMSDMVSALMHVVSAPQGGGDQWPSYGADGVVSTSVPENSSAVYSTNDSPSSSYGSFAGQKRRRDQESNFVTHQTSHKLGESFSSVKNEVEEPTRNVSAHPPSSTTSTASRTPTITAQPPSSAAAEGGEETGQKQRRKYRGVRQRPWGKWAAEIRDPHKAARVWLGTFETAEGAARAYDEAALRFRGSRAKLNFPENVRSLPPPPPADSTPSATPLPLAPPLQPPPSYQYRTNIPGDYFEYSQLLMNNADLVNQQRMNMLHATSMAALNSHALQHNSSSSTFAPSSINSSFSSSYNPLFFQDGQGRYLQQRGNNEDQSSNSNVQAPSWTTTSHHHPSSN</sequence>
<proteinExistence type="predicted"/>
<dbReference type="Pfam" id="PF00847">
    <property type="entry name" value="AP2"/>
    <property type="match status" value="1"/>
</dbReference>
<evidence type="ECO:0000259" key="8">
    <source>
        <dbReference type="PROSITE" id="PS51032"/>
    </source>
</evidence>
<evidence type="ECO:0000313" key="9">
    <source>
        <dbReference type="EMBL" id="GAA0139691.1"/>
    </source>
</evidence>
<keyword evidence="6" id="KW-0539">Nucleus</keyword>
<reference evidence="9 10" key="1">
    <citation type="submission" date="2024-01" db="EMBL/GenBank/DDBJ databases">
        <title>The complete chloroplast genome sequence of Lithospermum erythrorhizon: insights into the phylogenetic relationship among Boraginaceae species and the maternal lineages of purple gromwells.</title>
        <authorList>
            <person name="Okada T."/>
            <person name="Watanabe K."/>
        </authorList>
    </citation>
    <scope>NUCLEOTIDE SEQUENCE [LARGE SCALE GENOMIC DNA]</scope>
</reference>
<feature type="region of interest" description="Disordered" evidence="7">
    <location>
        <begin position="111"/>
        <end position="216"/>
    </location>
</feature>
<evidence type="ECO:0000256" key="3">
    <source>
        <dbReference type="ARBA" id="ARBA00023015"/>
    </source>
</evidence>
<dbReference type="GO" id="GO:0003677">
    <property type="term" value="F:DNA binding"/>
    <property type="evidence" value="ECO:0007669"/>
    <property type="project" value="UniProtKB-KW"/>
</dbReference>
<comment type="caution">
    <text evidence="9">The sequence shown here is derived from an EMBL/GenBank/DDBJ whole genome shotgun (WGS) entry which is preliminary data.</text>
</comment>
<evidence type="ECO:0000256" key="2">
    <source>
        <dbReference type="ARBA" id="ARBA00022821"/>
    </source>
</evidence>
<feature type="compositionally biased region" description="Low complexity" evidence="7">
    <location>
        <begin position="170"/>
        <end position="189"/>
    </location>
</feature>
<evidence type="ECO:0000256" key="4">
    <source>
        <dbReference type="ARBA" id="ARBA00023125"/>
    </source>
</evidence>
<keyword evidence="5" id="KW-0804">Transcription</keyword>
<keyword evidence="2" id="KW-0611">Plant defense</keyword>
<evidence type="ECO:0000256" key="6">
    <source>
        <dbReference type="ARBA" id="ARBA00023242"/>
    </source>
</evidence>
<dbReference type="Gene3D" id="3.30.730.10">
    <property type="entry name" value="AP2/ERF domain"/>
    <property type="match status" value="1"/>
</dbReference>
<dbReference type="CDD" id="cd00018">
    <property type="entry name" value="AP2"/>
    <property type="match status" value="1"/>
</dbReference>
<gene>
    <name evidence="9" type="ORF">LIER_01184</name>
</gene>
<organism evidence="9 10">
    <name type="scientific">Lithospermum erythrorhizon</name>
    <name type="common">Purple gromwell</name>
    <name type="synonym">Lithospermum officinale var. erythrorhizon</name>
    <dbReference type="NCBI Taxonomy" id="34254"/>
    <lineage>
        <taxon>Eukaryota</taxon>
        <taxon>Viridiplantae</taxon>
        <taxon>Streptophyta</taxon>
        <taxon>Embryophyta</taxon>
        <taxon>Tracheophyta</taxon>
        <taxon>Spermatophyta</taxon>
        <taxon>Magnoliopsida</taxon>
        <taxon>eudicotyledons</taxon>
        <taxon>Gunneridae</taxon>
        <taxon>Pentapetalae</taxon>
        <taxon>asterids</taxon>
        <taxon>lamiids</taxon>
        <taxon>Boraginales</taxon>
        <taxon>Boraginaceae</taxon>
        <taxon>Boraginoideae</taxon>
        <taxon>Lithospermeae</taxon>
        <taxon>Lithospermum</taxon>
    </lineage>
</organism>
<dbReference type="GO" id="GO:0009873">
    <property type="term" value="P:ethylene-activated signaling pathway"/>
    <property type="evidence" value="ECO:0007669"/>
    <property type="project" value="InterPro"/>
</dbReference>
<evidence type="ECO:0000256" key="1">
    <source>
        <dbReference type="ARBA" id="ARBA00004123"/>
    </source>
</evidence>
<dbReference type="InterPro" id="IPR001471">
    <property type="entry name" value="AP2/ERF_dom"/>
</dbReference>
<dbReference type="EMBL" id="BAABME010000110">
    <property type="protein sequence ID" value="GAA0139691.1"/>
    <property type="molecule type" value="Genomic_DNA"/>
</dbReference>
<dbReference type="GO" id="GO:0006952">
    <property type="term" value="P:defense response"/>
    <property type="evidence" value="ECO:0007669"/>
    <property type="project" value="UniProtKB-KW"/>
</dbReference>
<feature type="domain" description="AP2/ERF" evidence="8">
    <location>
        <begin position="210"/>
        <end position="267"/>
    </location>
</feature>
<evidence type="ECO:0000256" key="5">
    <source>
        <dbReference type="ARBA" id="ARBA00023163"/>
    </source>
</evidence>
<dbReference type="InterPro" id="IPR044808">
    <property type="entry name" value="ERF_plant"/>
</dbReference>
<feature type="compositionally biased region" description="Pro residues" evidence="7">
    <location>
        <begin position="289"/>
        <end position="298"/>
    </location>
</feature>
<dbReference type="AlphaFoldDB" id="A0AAV3NLH7"/>
<dbReference type="Proteomes" id="UP001454036">
    <property type="component" value="Unassembled WGS sequence"/>
</dbReference>
<dbReference type="GO" id="GO:0003700">
    <property type="term" value="F:DNA-binding transcription factor activity"/>
    <property type="evidence" value="ECO:0007669"/>
    <property type="project" value="InterPro"/>
</dbReference>
<dbReference type="SUPFAM" id="SSF54171">
    <property type="entry name" value="DNA-binding domain"/>
    <property type="match status" value="1"/>
</dbReference>
<dbReference type="PANTHER" id="PTHR31190">
    <property type="entry name" value="DNA-BINDING DOMAIN"/>
    <property type="match status" value="1"/>
</dbReference>
<dbReference type="GO" id="GO:0005634">
    <property type="term" value="C:nucleus"/>
    <property type="evidence" value="ECO:0007669"/>
    <property type="project" value="UniProtKB-SubCell"/>
</dbReference>
<protein>
    <recommendedName>
        <fullName evidence="8">AP2/ERF domain-containing protein</fullName>
    </recommendedName>
</protein>